<proteinExistence type="predicted"/>
<dbReference type="EMBL" id="CADIKM010000112">
    <property type="protein sequence ID" value="CAB3807900.1"/>
    <property type="molecule type" value="Genomic_DNA"/>
</dbReference>
<evidence type="ECO:0000259" key="4">
    <source>
        <dbReference type="Pfam" id="PF07731"/>
    </source>
</evidence>
<reference evidence="5 6" key="1">
    <citation type="submission" date="2020-04" db="EMBL/GenBank/DDBJ databases">
        <authorList>
            <person name="De Canck E."/>
        </authorList>
    </citation>
    <scope>NUCLEOTIDE SEQUENCE [LARGE SCALE GENOMIC DNA]</scope>
    <source>
        <strain evidence="5 6">LMG 28138</strain>
    </source>
</reference>
<keyword evidence="2" id="KW-0479">Metal-binding</keyword>
<dbReference type="GO" id="GO:0042597">
    <property type="term" value="C:periplasmic space"/>
    <property type="evidence" value="ECO:0007669"/>
    <property type="project" value="UniProtKB-SubCell"/>
</dbReference>
<dbReference type="Proteomes" id="UP000494115">
    <property type="component" value="Unassembled WGS sequence"/>
</dbReference>
<dbReference type="InterPro" id="IPR002355">
    <property type="entry name" value="Cu_oxidase_Cu_BS"/>
</dbReference>
<keyword evidence="6" id="KW-1185">Reference proteome</keyword>
<dbReference type="AlphaFoldDB" id="A0A6S7D613"/>
<dbReference type="GO" id="GO:0005507">
    <property type="term" value="F:copper ion binding"/>
    <property type="evidence" value="ECO:0007669"/>
    <property type="project" value="InterPro"/>
</dbReference>
<evidence type="ECO:0000256" key="2">
    <source>
        <dbReference type="ARBA" id="ARBA00022723"/>
    </source>
</evidence>
<evidence type="ECO:0000313" key="5">
    <source>
        <dbReference type="EMBL" id="CAB3807900.1"/>
    </source>
</evidence>
<dbReference type="InterPro" id="IPR033138">
    <property type="entry name" value="Cu_oxidase_CS"/>
</dbReference>
<gene>
    <name evidence="5" type="ORF">LMG28138_05982</name>
</gene>
<dbReference type="InterPro" id="IPR011706">
    <property type="entry name" value="Cu-oxidase_C"/>
</dbReference>
<organism evidence="5 6">
    <name type="scientific">Pararobbsia alpina</name>
    <dbReference type="NCBI Taxonomy" id="621374"/>
    <lineage>
        <taxon>Bacteria</taxon>
        <taxon>Pseudomonadati</taxon>
        <taxon>Pseudomonadota</taxon>
        <taxon>Betaproteobacteria</taxon>
        <taxon>Burkholderiales</taxon>
        <taxon>Burkholderiaceae</taxon>
        <taxon>Pararobbsia</taxon>
    </lineage>
</organism>
<dbReference type="PROSITE" id="PS00080">
    <property type="entry name" value="MULTICOPPER_OXIDASE2"/>
    <property type="match status" value="1"/>
</dbReference>
<dbReference type="Gene3D" id="2.60.40.420">
    <property type="entry name" value="Cupredoxins - blue copper proteins"/>
    <property type="match status" value="2"/>
</dbReference>
<evidence type="ECO:0000313" key="6">
    <source>
        <dbReference type="Proteomes" id="UP000494115"/>
    </source>
</evidence>
<sequence>MRPGEREFWRVTNTAADSVLDLQYVFDGVPQTLQLVAVDGVPLNSQDGTEPAAVTPVTHFTMPPASRVEFIVSPPPPRVRLAQLTTLRVNGGPYFYNLPQRPLATVQLLGGRREGTKEDSSDDHQIGRSTAKSTTQQRFAGLGTAHVAATRALYFNEFPLSEYFMGVEGQPERLFDPNAAPSIVVTQGTVEEWTVENRTPENHAFHIHQIHFLVKSQDNFEINGSQQAPVITGQYLDTVQVPFWDQNPNHPFPSVKLRLDFRGPDIGDFVFHCHVLSHEDAGMMAIVRVQPSPKGKGENDRENDHR</sequence>
<dbReference type="SUPFAM" id="SSF49503">
    <property type="entry name" value="Cupredoxins"/>
    <property type="match status" value="1"/>
</dbReference>
<dbReference type="Pfam" id="PF07731">
    <property type="entry name" value="Cu-oxidase_2"/>
    <property type="match status" value="1"/>
</dbReference>
<evidence type="ECO:0000256" key="1">
    <source>
        <dbReference type="ARBA" id="ARBA00004418"/>
    </source>
</evidence>
<comment type="subcellular location">
    <subcellularLocation>
        <location evidence="1">Periplasm</location>
    </subcellularLocation>
</comment>
<feature type="compositionally biased region" description="Basic and acidic residues" evidence="3">
    <location>
        <begin position="112"/>
        <end position="126"/>
    </location>
</feature>
<accession>A0A6S7D613</accession>
<evidence type="ECO:0000256" key="3">
    <source>
        <dbReference type="SAM" id="MobiDB-lite"/>
    </source>
</evidence>
<protein>
    <recommendedName>
        <fullName evidence="4">Plastocyanin-like domain-containing protein</fullName>
    </recommendedName>
</protein>
<dbReference type="InterPro" id="IPR008972">
    <property type="entry name" value="Cupredoxin"/>
</dbReference>
<dbReference type="PROSITE" id="PS00079">
    <property type="entry name" value="MULTICOPPER_OXIDASE1"/>
    <property type="match status" value="1"/>
</dbReference>
<feature type="compositionally biased region" description="Polar residues" evidence="3">
    <location>
        <begin position="127"/>
        <end position="137"/>
    </location>
</feature>
<feature type="region of interest" description="Disordered" evidence="3">
    <location>
        <begin position="112"/>
        <end position="137"/>
    </location>
</feature>
<dbReference type="GO" id="GO:0016491">
    <property type="term" value="F:oxidoreductase activity"/>
    <property type="evidence" value="ECO:0007669"/>
    <property type="project" value="InterPro"/>
</dbReference>
<feature type="domain" description="Plastocyanin-like" evidence="4">
    <location>
        <begin position="174"/>
        <end position="291"/>
    </location>
</feature>
<name>A0A6S7D613_9BURK</name>